<name>A0A3B5AW54_9TELE</name>
<reference evidence="1" key="1">
    <citation type="submission" date="2023-09" db="UniProtKB">
        <authorList>
            <consortium name="Ensembl"/>
        </authorList>
    </citation>
    <scope>IDENTIFICATION</scope>
</reference>
<organism evidence="1">
    <name type="scientific">Stegastes partitus</name>
    <name type="common">bicolor damselfish</name>
    <dbReference type="NCBI Taxonomy" id="144197"/>
    <lineage>
        <taxon>Eukaryota</taxon>
        <taxon>Metazoa</taxon>
        <taxon>Chordata</taxon>
        <taxon>Craniata</taxon>
        <taxon>Vertebrata</taxon>
        <taxon>Euteleostomi</taxon>
        <taxon>Actinopterygii</taxon>
        <taxon>Neopterygii</taxon>
        <taxon>Teleostei</taxon>
        <taxon>Neoteleostei</taxon>
        <taxon>Acanthomorphata</taxon>
        <taxon>Ovalentaria</taxon>
        <taxon>Pomacentridae</taxon>
        <taxon>Stegastes</taxon>
    </lineage>
</organism>
<sequence length="67" mass="7295">MHVKKQTQLLCSWGNATGNCSGLRQCQHCSPGGGRDFLWLPPCSVSRVHTVAQRKLCASSSDPHFSP</sequence>
<accession>A0A3B5AW54</accession>
<protein>
    <submittedName>
        <fullName evidence="1">Uncharacterized protein</fullName>
    </submittedName>
</protein>
<proteinExistence type="predicted"/>
<dbReference type="Ensembl" id="ENSSPAT00000026035.1">
    <property type="protein sequence ID" value="ENSSPAP00000025613.1"/>
    <property type="gene ID" value="ENSSPAG00000019347.1"/>
</dbReference>
<dbReference type="AlphaFoldDB" id="A0A3B5AW54"/>
<evidence type="ECO:0000313" key="1">
    <source>
        <dbReference type="Ensembl" id="ENSSPAP00000025613.1"/>
    </source>
</evidence>